<sequence>MKFPWFWIAVLIGAIFVYLNTKKAQKDISNYKKDNQQKTDEDIHKDGR</sequence>
<dbReference type="RefSeq" id="WP_170837102.1">
    <property type="nucleotide sequence ID" value="NZ_FOAB01000006.1"/>
</dbReference>
<name>A0A1H7TBD5_AQUAM</name>
<dbReference type="Proteomes" id="UP000198521">
    <property type="component" value="Unassembled WGS sequence"/>
</dbReference>
<keyword evidence="2" id="KW-1133">Transmembrane helix</keyword>
<keyword evidence="2" id="KW-0812">Transmembrane</keyword>
<dbReference type="STRING" id="1038014.SAMN04487910_3344"/>
<proteinExistence type="predicted"/>
<keyword evidence="2" id="KW-0472">Membrane</keyword>
<evidence type="ECO:0000313" key="4">
    <source>
        <dbReference type="Proteomes" id="UP000198521"/>
    </source>
</evidence>
<evidence type="ECO:0000256" key="2">
    <source>
        <dbReference type="SAM" id="Phobius"/>
    </source>
</evidence>
<reference evidence="3 4" key="1">
    <citation type="submission" date="2016-10" db="EMBL/GenBank/DDBJ databases">
        <authorList>
            <person name="de Groot N.N."/>
        </authorList>
    </citation>
    <scope>NUCLEOTIDE SEQUENCE [LARGE SCALE GENOMIC DNA]</scope>
    <source>
        <strain evidence="3 4">DSM 25232</strain>
    </source>
</reference>
<evidence type="ECO:0000313" key="3">
    <source>
        <dbReference type="EMBL" id="SEL81626.1"/>
    </source>
</evidence>
<gene>
    <name evidence="3" type="ORF">SAMN04487910_3344</name>
</gene>
<keyword evidence="4" id="KW-1185">Reference proteome</keyword>
<organism evidence="3 4">
    <name type="scientific">Aquimarina amphilecti</name>
    <dbReference type="NCBI Taxonomy" id="1038014"/>
    <lineage>
        <taxon>Bacteria</taxon>
        <taxon>Pseudomonadati</taxon>
        <taxon>Bacteroidota</taxon>
        <taxon>Flavobacteriia</taxon>
        <taxon>Flavobacteriales</taxon>
        <taxon>Flavobacteriaceae</taxon>
        <taxon>Aquimarina</taxon>
    </lineage>
</organism>
<feature type="transmembrane region" description="Helical" evidence="2">
    <location>
        <begin position="6"/>
        <end position="21"/>
    </location>
</feature>
<feature type="region of interest" description="Disordered" evidence="1">
    <location>
        <begin position="29"/>
        <end position="48"/>
    </location>
</feature>
<dbReference type="EMBL" id="FOAB01000006">
    <property type="protein sequence ID" value="SEL81626.1"/>
    <property type="molecule type" value="Genomic_DNA"/>
</dbReference>
<accession>A0A1H7TBD5</accession>
<protein>
    <submittedName>
        <fullName evidence="3">Uncharacterized protein</fullName>
    </submittedName>
</protein>
<dbReference type="AlphaFoldDB" id="A0A1H7TBD5"/>
<evidence type="ECO:0000256" key="1">
    <source>
        <dbReference type="SAM" id="MobiDB-lite"/>
    </source>
</evidence>